<dbReference type="Proteomes" id="UP001159363">
    <property type="component" value="Chromosome 2"/>
</dbReference>
<proteinExistence type="predicted"/>
<organism evidence="1 2">
    <name type="scientific">Dryococelus australis</name>
    <dbReference type="NCBI Taxonomy" id="614101"/>
    <lineage>
        <taxon>Eukaryota</taxon>
        <taxon>Metazoa</taxon>
        <taxon>Ecdysozoa</taxon>
        <taxon>Arthropoda</taxon>
        <taxon>Hexapoda</taxon>
        <taxon>Insecta</taxon>
        <taxon>Pterygota</taxon>
        <taxon>Neoptera</taxon>
        <taxon>Polyneoptera</taxon>
        <taxon>Phasmatodea</taxon>
        <taxon>Verophasmatodea</taxon>
        <taxon>Anareolatae</taxon>
        <taxon>Phasmatidae</taxon>
        <taxon>Eurycanthinae</taxon>
        <taxon>Dryococelus</taxon>
    </lineage>
</organism>
<evidence type="ECO:0000313" key="2">
    <source>
        <dbReference type="Proteomes" id="UP001159363"/>
    </source>
</evidence>
<gene>
    <name evidence="1" type="ORF">PR048_006051</name>
</gene>
<protein>
    <submittedName>
        <fullName evidence="1">Uncharacterized protein</fullName>
    </submittedName>
</protein>
<name>A0ABQ9IC24_9NEOP</name>
<dbReference type="EMBL" id="JARBHB010000002">
    <property type="protein sequence ID" value="KAJ8893453.1"/>
    <property type="molecule type" value="Genomic_DNA"/>
</dbReference>
<keyword evidence="2" id="KW-1185">Reference proteome</keyword>
<accession>A0ABQ9IC24</accession>
<evidence type="ECO:0000313" key="1">
    <source>
        <dbReference type="EMBL" id="KAJ8893453.1"/>
    </source>
</evidence>
<reference evidence="1 2" key="1">
    <citation type="submission" date="2023-02" db="EMBL/GenBank/DDBJ databases">
        <title>LHISI_Scaffold_Assembly.</title>
        <authorList>
            <person name="Stuart O.P."/>
            <person name="Cleave R."/>
            <person name="Magrath M.J.L."/>
            <person name="Mikheyev A.S."/>
        </authorList>
    </citation>
    <scope>NUCLEOTIDE SEQUENCE [LARGE SCALE GENOMIC DNA]</scope>
    <source>
        <strain evidence="1">Daus_M_001</strain>
        <tissue evidence="1">Leg muscle</tissue>
    </source>
</reference>
<comment type="caution">
    <text evidence="1">The sequence shown here is derived from an EMBL/GenBank/DDBJ whole genome shotgun (WGS) entry which is preliminary data.</text>
</comment>
<sequence>MHANPIDIELMYRSDVASITDRSFEVRSAHSNAHFRMFEACSMHGARLPDALMSQYSLHVNSMAFLALPSSARSLVLPSSPPAAEWKRAVARGRRRRNKTVSTYRSTSRQARNWTQPEQLYTPREGKRSCGTRCLPILRAASLDAEEACVLFRGQKYELRHVNNSLPGFSHVGTGSDNAAGRRIFSGISRLPRPYIPVLLHVHFISSAPALNTSLLRANHVTVPGGKTGDPLENLLTSGIVQHNSLMRISESVPARNRTRFA</sequence>